<protein>
    <submittedName>
        <fullName evidence="8">Uncharacterized protein</fullName>
    </submittedName>
</protein>
<name>A0A507AUX1_9PEZI</name>
<dbReference type="InterPro" id="IPR000425">
    <property type="entry name" value="MIP"/>
</dbReference>
<feature type="transmembrane region" description="Helical" evidence="6">
    <location>
        <begin position="1105"/>
        <end position="1125"/>
    </location>
</feature>
<dbReference type="STRING" id="1093900.A0A507AUX1"/>
<accession>A0A507AUX1</accession>
<comment type="caution">
    <text evidence="8">The sequence shown here is derived from an EMBL/GenBank/DDBJ whole genome shotgun (WGS) entry which is preliminary data.</text>
</comment>
<dbReference type="PRINTS" id="PR00783">
    <property type="entry name" value="MINTRINSICP"/>
</dbReference>
<dbReference type="AlphaFoldDB" id="A0A507AUX1"/>
<evidence type="ECO:0000256" key="7">
    <source>
        <dbReference type="SAM" id="SignalP"/>
    </source>
</evidence>
<dbReference type="EMBL" id="SKBQ01000027">
    <property type="protein sequence ID" value="TPX14605.1"/>
    <property type="molecule type" value="Genomic_DNA"/>
</dbReference>
<dbReference type="GeneID" id="41972744"/>
<evidence type="ECO:0000256" key="4">
    <source>
        <dbReference type="ARBA" id="ARBA00023136"/>
    </source>
</evidence>
<evidence type="ECO:0000256" key="2">
    <source>
        <dbReference type="ARBA" id="ARBA00022692"/>
    </source>
</evidence>
<evidence type="ECO:0000256" key="1">
    <source>
        <dbReference type="ARBA" id="ARBA00004141"/>
    </source>
</evidence>
<feature type="transmembrane region" description="Helical" evidence="6">
    <location>
        <begin position="1181"/>
        <end position="1201"/>
    </location>
</feature>
<keyword evidence="3 6" id="KW-1133">Transmembrane helix</keyword>
<feature type="transmembrane region" description="Helical" evidence="6">
    <location>
        <begin position="1061"/>
        <end position="1079"/>
    </location>
</feature>
<dbReference type="Proteomes" id="UP000319257">
    <property type="component" value="Unassembled WGS sequence"/>
</dbReference>
<feature type="compositionally biased region" description="Basic and acidic residues" evidence="5">
    <location>
        <begin position="469"/>
        <end position="481"/>
    </location>
</feature>
<dbReference type="InParanoid" id="A0A507AUX1"/>
<keyword evidence="7" id="KW-0732">Signal</keyword>
<dbReference type="Gene3D" id="1.20.1080.10">
    <property type="entry name" value="Glycerol uptake facilitator protein"/>
    <property type="match status" value="1"/>
</dbReference>
<keyword evidence="2 6" id="KW-0812">Transmembrane</keyword>
<sequence>MWAAATSGDPNGSAVHMHLLACLLASVWEAPEATSIWVQLVLERRGEVAHCMERGDEVPFKLAAAAAPDKISRSDLASWDASARAWLETANEIKKKEQAQLRLILKNVEYCIRPQATLYKDVVEVWRIATSAMDNVVSGIAQEIHNGAAILGLSAWHLYPDMQIFGQRQIEVTMTDPLIPAGGLLSLGCSPSVTGSQSGITWSLSLASLKYYGEPVKTTTEVRGDHSSRLSADEFRLVVLGSILRMWNIAPAQESLTIKLLAALSFHILHHMGGQLSENRDGWGLLEKAEALHQEDGPGADPFIKLGRNRPHFKPADADGRSGPVDDRQFFGLLDVENFIACLKSPEDRVSALRRCGSRVDQPGGYYAALIRYETADGQIRYTPLVNEDSSVSGMRGCAYCPDSSVSWTDPELTTPAGIPTAPSMSSRVASSSNIDHAVKDTGREFEERGVGSHRVDASDESPTNTSNRSEHENIVEDILRPDTPTSRNTAVGEHDRNESNSSAGLNNDHANDDEKDDQFFDDSGGEGDSDIDDDESGSGDEDCDDSDSDGEASHFSPFTSHAFQSFHFTSHGETYHFAFGDHSKAGIYFPSRSFYSTAPSILPEDVCPSELEAGVTGMSYENSIYVPSQLLRDPLSRKEHGTVSRVLGNIGQPGLVLFSSVCNPMIRPIDDQNWRVMNMNRFDGQPEDHFGSTSMHLGFTKWERSLDVHGAEGNQDVQFTKKESVIAIRDSGRWIGDFDLVGALNSPHIIRLQSQAPCDHRADDWAQDDSLRSIESWDELRECQHGLAVVRVHGNWLARLAVTAYLARQANEDEGRGPKITLLPAKMCWKCLEHGAATAPLENFTISSAARVSSTSQNTATGFIRAALVPMPEHDTMAQRRQHSDSGGSRIDMENLAAMGRFGEGAGHHRRVSDARVHISPFVGRIGGNGGDSPPNEEVLKSIPDAVPYMGLKDIFNLQPFFTVGLWKAALLEGMGTGTLMLVWLTIYTSISPSVIPLEPTQRWGVFDNAAFIGPLVASILNFVYLTLFTFCFGAVTGAHLNPMITIATFFARLCSLPRAVMYVSFQTGGAALGGLLARASYGTRDFKVGGCWLYPEVVPIRDAFTTELMASIIILFFAFGVGLDPRQRKTVGPTLGPFLVGLALGSMTFGTGYSRYGYGGASMNPARCFGTFVGSSFPGWHWIHCLYAAFGVLSHRAALGFRLG</sequence>
<keyword evidence="4 6" id="KW-0472">Membrane</keyword>
<feature type="signal peptide" evidence="7">
    <location>
        <begin position="1"/>
        <end position="33"/>
    </location>
</feature>
<dbReference type="PANTHER" id="PTHR47002">
    <property type="entry name" value="AQUAPORIN-LIKE"/>
    <property type="match status" value="1"/>
</dbReference>
<feature type="region of interest" description="Disordered" evidence="5">
    <location>
        <begin position="446"/>
        <end position="557"/>
    </location>
</feature>
<comment type="subcellular location">
    <subcellularLocation>
        <location evidence="1">Membrane</location>
        <topology evidence="1">Multi-pass membrane protein</topology>
    </subcellularLocation>
</comment>
<evidence type="ECO:0000313" key="8">
    <source>
        <dbReference type="EMBL" id="TPX14605.1"/>
    </source>
</evidence>
<evidence type="ECO:0000256" key="6">
    <source>
        <dbReference type="SAM" id="Phobius"/>
    </source>
</evidence>
<feature type="chain" id="PRO_5021333652" evidence="7">
    <location>
        <begin position="34"/>
        <end position="1206"/>
    </location>
</feature>
<evidence type="ECO:0000256" key="5">
    <source>
        <dbReference type="SAM" id="MobiDB-lite"/>
    </source>
</evidence>
<feature type="compositionally biased region" description="Basic and acidic residues" evidence="5">
    <location>
        <begin position="446"/>
        <end position="458"/>
    </location>
</feature>
<dbReference type="RefSeq" id="XP_030996316.1">
    <property type="nucleotide sequence ID" value="XM_031139804.1"/>
</dbReference>
<feature type="compositionally biased region" description="Low complexity" evidence="5">
    <location>
        <begin position="424"/>
        <end position="433"/>
    </location>
</feature>
<dbReference type="InterPro" id="IPR023271">
    <property type="entry name" value="Aquaporin-like"/>
</dbReference>
<dbReference type="OrthoDB" id="3222at2759"/>
<dbReference type="GO" id="GO:0015267">
    <property type="term" value="F:channel activity"/>
    <property type="evidence" value="ECO:0007669"/>
    <property type="project" value="InterPro"/>
</dbReference>
<evidence type="ECO:0000256" key="3">
    <source>
        <dbReference type="ARBA" id="ARBA00022989"/>
    </source>
</evidence>
<feature type="transmembrane region" description="Helical" evidence="6">
    <location>
        <begin position="1137"/>
        <end position="1155"/>
    </location>
</feature>
<gene>
    <name evidence="8" type="ORF">E0L32_005297</name>
</gene>
<organism evidence="8 9">
    <name type="scientific">Thyridium curvatum</name>
    <dbReference type="NCBI Taxonomy" id="1093900"/>
    <lineage>
        <taxon>Eukaryota</taxon>
        <taxon>Fungi</taxon>
        <taxon>Dikarya</taxon>
        <taxon>Ascomycota</taxon>
        <taxon>Pezizomycotina</taxon>
        <taxon>Sordariomycetes</taxon>
        <taxon>Sordariomycetidae</taxon>
        <taxon>Thyridiales</taxon>
        <taxon>Thyridiaceae</taxon>
        <taxon>Thyridium</taxon>
    </lineage>
</organism>
<feature type="transmembrane region" description="Helical" evidence="6">
    <location>
        <begin position="1017"/>
        <end position="1040"/>
    </location>
</feature>
<reference evidence="8 9" key="1">
    <citation type="submission" date="2019-06" db="EMBL/GenBank/DDBJ databases">
        <title>Draft genome sequence of the filamentous fungus Phialemoniopsis curvata isolated from diesel fuel.</title>
        <authorList>
            <person name="Varaljay V.A."/>
            <person name="Lyon W.J."/>
            <person name="Crouch A.L."/>
            <person name="Drake C.E."/>
            <person name="Hollomon J.M."/>
            <person name="Nadeau L.J."/>
            <person name="Nunn H.S."/>
            <person name="Stevenson B.S."/>
            <person name="Bojanowski C.L."/>
            <person name="Crookes-Goodson W.J."/>
        </authorList>
    </citation>
    <scope>NUCLEOTIDE SEQUENCE [LARGE SCALE GENOMIC DNA]</scope>
    <source>
        <strain evidence="8 9">D216</strain>
    </source>
</reference>
<dbReference type="PANTHER" id="PTHR47002:SF2">
    <property type="entry name" value="AQUAPORIN AQPAE.A-LIKE"/>
    <property type="match status" value="1"/>
</dbReference>
<proteinExistence type="predicted"/>
<feature type="compositionally biased region" description="Acidic residues" evidence="5">
    <location>
        <begin position="512"/>
        <end position="551"/>
    </location>
</feature>
<keyword evidence="9" id="KW-1185">Reference proteome</keyword>
<dbReference type="SUPFAM" id="SSF81338">
    <property type="entry name" value="Aquaporin-like"/>
    <property type="match status" value="1"/>
</dbReference>
<dbReference type="Pfam" id="PF00230">
    <property type="entry name" value="MIP"/>
    <property type="match status" value="1"/>
</dbReference>
<evidence type="ECO:0000313" key="9">
    <source>
        <dbReference type="Proteomes" id="UP000319257"/>
    </source>
</evidence>
<feature type="region of interest" description="Disordered" evidence="5">
    <location>
        <begin position="412"/>
        <end position="433"/>
    </location>
</feature>
<dbReference type="GO" id="GO:0016020">
    <property type="term" value="C:membrane"/>
    <property type="evidence" value="ECO:0007669"/>
    <property type="project" value="UniProtKB-SubCell"/>
</dbReference>